<evidence type="ECO:0000256" key="1">
    <source>
        <dbReference type="SAM" id="Phobius"/>
    </source>
</evidence>
<gene>
    <name evidence="2" type="ORF">FHU10_1245</name>
</gene>
<evidence type="ECO:0000313" key="2">
    <source>
        <dbReference type="EMBL" id="TVZ68789.1"/>
    </source>
</evidence>
<name>A0A542BJG1_SERFO</name>
<proteinExistence type="predicted"/>
<feature type="transmembrane region" description="Helical" evidence="1">
    <location>
        <begin position="6"/>
        <end position="27"/>
    </location>
</feature>
<dbReference type="AlphaFoldDB" id="A0A542BJG1"/>
<dbReference type="InterPro" id="IPR020269">
    <property type="entry name" value="Phage_Mu_Releasin"/>
</dbReference>
<accession>A0A542BJG1</accession>
<keyword evidence="1" id="KW-1133">Transmembrane helix</keyword>
<sequence>MNLEELNFSFSAVQWLVTVAIGIYAWVISRQAATNGEVLELRTRVIALEERVRQLPTQQQLAQLMVQLGATEAQLNNIGVQLTAMSRRVERIDDFLMKQRGGK</sequence>
<dbReference type="EMBL" id="VISQ01000001">
    <property type="protein sequence ID" value="TVZ68789.1"/>
    <property type="molecule type" value="Genomic_DNA"/>
</dbReference>
<dbReference type="OrthoDB" id="6905585at2"/>
<keyword evidence="1" id="KW-0812">Transmembrane</keyword>
<protein>
    <submittedName>
        <fullName evidence="2">Uncharacterized protein DUF2730</fullName>
    </submittedName>
</protein>
<comment type="caution">
    <text evidence="2">The sequence shown here is derived from an EMBL/GenBank/DDBJ whole genome shotgun (WGS) entry which is preliminary data.</text>
</comment>
<organism evidence="2">
    <name type="scientific">Serratia fonticola</name>
    <dbReference type="NCBI Taxonomy" id="47917"/>
    <lineage>
        <taxon>Bacteria</taxon>
        <taxon>Pseudomonadati</taxon>
        <taxon>Pseudomonadota</taxon>
        <taxon>Gammaproteobacteria</taxon>
        <taxon>Enterobacterales</taxon>
        <taxon>Yersiniaceae</taxon>
        <taxon>Serratia</taxon>
    </lineage>
</organism>
<reference evidence="2" key="1">
    <citation type="submission" date="2019-06" db="EMBL/GenBank/DDBJ databases">
        <authorList>
            <person name="Deangelis K."/>
            <person name="Huntemann M."/>
            <person name="Clum A."/>
            <person name="Pillay M."/>
            <person name="Palaniappan K."/>
            <person name="Varghese N."/>
            <person name="Mikhailova N."/>
            <person name="Stamatis D."/>
            <person name="Reddy T."/>
            <person name="Daum C."/>
            <person name="Shapiro N."/>
            <person name="Ivanova N."/>
            <person name="Kyrpides N."/>
            <person name="Woyke T."/>
        </authorList>
    </citation>
    <scope>NUCLEOTIDE SEQUENCE [LARGE SCALE GENOMIC DNA]</scope>
    <source>
        <strain evidence="2">128R</strain>
    </source>
</reference>
<keyword evidence="1" id="KW-0472">Membrane</keyword>
<dbReference type="Pfam" id="PF10805">
    <property type="entry name" value="DUF2730"/>
    <property type="match status" value="1"/>
</dbReference>
<reference evidence="2" key="2">
    <citation type="submission" date="2019-08" db="EMBL/GenBank/DDBJ databases">
        <title>Investigation of anaerobic lignin degradation for improved lignocellulosic biofuels.</title>
        <authorList>
            <person name="Deangelis K.PhD."/>
        </authorList>
    </citation>
    <scope>NUCLEOTIDE SEQUENCE [LARGE SCALE GENOMIC DNA]</scope>
    <source>
        <strain evidence="2">128R</strain>
    </source>
</reference>